<reference evidence="3" key="1">
    <citation type="submission" date="2022-08" db="EMBL/GenBank/DDBJ databases">
        <title>Genome sequencing of akame (Lates japonicus).</title>
        <authorList>
            <person name="Hashiguchi Y."/>
            <person name="Takahashi H."/>
        </authorList>
    </citation>
    <scope>NUCLEOTIDE SEQUENCE</scope>
    <source>
        <strain evidence="3">Kochi</strain>
    </source>
</reference>
<gene>
    <name evidence="2" type="ORF">AKAME5_002147100</name>
    <name evidence="3" type="ORF">AKAME5_002147400</name>
</gene>
<accession>A0AAD3RIS8</accession>
<name>A0AAD3RIS8_LATJO</name>
<organism evidence="3 4">
    <name type="scientific">Lates japonicus</name>
    <name type="common">Japanese lates</name>
    <dbReference type="NCBI Taxonomy" id="270547"/>
    <lineage>
        <taxon>Eukaryota</taxon>
        <taxon>Metazoa</taxon>
        <taxon>Chordata</taxon>
        <taxon>Craniata</taxon>
        <taxon>Vertebrata</taxon>
        <taxon>Euteleostomi</taxon>
        <taxon>Actinopterygii</taxon>
        <taxon>Neopterygii</taxon>
        <taxon>Teleostei</taxon>
        <taxon>Neoteleostei</taxon>
        <taxon>Acanthomorphata</taxon>
        <taxon>Carangaria</taxon>
        <taxon>Carangaria incertae sedis</taxon>
        <taxon>Centropomidae</taxon>
        <taxon>Lates</taxon>
    </lineage>
</organism>
<keyword evidence="4" id="KW-1185">Reference proteome</keyword>
<comment type="caution">
    <text evidence="3">The sequence shown here is derived from an EMBL/GenBank/DDBJ whole genome shotgun (WGS) entry which is preliminary data.</text>
</comment>
<dbReference type="EMBL" id="BRZM01000352">
    <property type="protein sequence ID" value="GLD70154.1"/>
    <property type="molecule type" value="Genomic_DNA"/>
</dbReference>
<sequence>MNWTEHGVKRGSLQRGNRVDEDERMEDNSLYSGRETVLVRWMSGGITGVFNSINVAVERYTKIHCR</sequence>
<proteinExistence type="predicted"/>
<dbReference type="AlphaFoldDB" id="A0AAD3RIS8"/>
<protein>
    <submittedName>
        <fullName evidence="3">Docking protein 2-like protein</fullName>
    </submittedName>
</protein>
<evidence type="ECO:0000313" key="4">
    <source>
        <dbReference type="Proteomes" id="UP001279410"/>
    </source>
</evidence>
<evidence type="ECO:0000313" key="3">
    <source>
        <dbReference type="EMBL" id="GLD70157.1"/>
    </source>
</evidence>
<dbReference type="Proteomes" id="UP001279410">
    <property type="component" value="Unassembled WGS sequence"/>
</dbReference>
<evidence type="ECO:0000313" key="2">
    <source>
        <dbReference type="EMBL" id="GLD70154.1"/>
    </source>
</evidence>
<evidence type="ECO:0000256" key="1">
    <source>
        <dbReference type="SAM" id="MobiDB-lite"/>
    </source>
</evidence>
<feature type="region of interest" description="Disordered" evidence="1">
    <location>
        <begin position="1"/>
        <end position="26"/>
    </location>
</feature>
<dbReference type="EMBL" id="BRZM01000353">
    <property type="protein sequence ID" value="GLD70157.1"/>
    <property type="molecule type" value="Genomic_DNA"/>
</dbReference>